<dbReference type="GO" id="GO:0005975">
    <property type="term" value="P:carbohydrate metabolic process"/>
    <property type="evidence" value="ECO:0007669"/>
    <property type="project" value="InterPro"/>
</dbReference>
<evidence type="ECO:0000313" key="5">
    <source>
        <dbReference type="EMBL" id="MBO8431935.1"/>
    </source>
</evidence>
<name>A0A9D9DTQ4_9BACT</name>
<dbReference type="Pfam" id="PF03065">
    <property type="entry name" value="Glyco_hydro_57"/>
    <property type="match status" value="1"/>
</dbReference>
<gene>
    <name evidence="5" type="ORF">IAB08_01395</name>
</gene>
<reference evidence="5" key="1">
    <citation type="submission" date="2020-10" db="EMBL/GenBank/DDBJ databases">
        <authorList>
            <person name="Gilroy R."/>
        </authorList>
    </citation>
    <scope>NUCLEOTIDE SEQUENCE</scope>
    <source>
        <strain evidence="5">2889</strain>
    </source>
</reference>
<sequence>MDSLSLVFKIHHPFYLRTYRFFDIGERHNYYDDYRNKYILKRFSERSYYQANALMMRLFERYGEKFKVSFVFSGNAIDQMQWYMPELLEDFKRVVACPNVELAATDYSVSASSVMDKEVWKRQVESHNRRLQEVFGRQAKVLAGTQLLYDDGIGKAAAEMGMTGMLTEGAKPVLGWKSPHVVYKHPTENLKLILRDGVLSEDISLRFSRKDSGVWPVTADSFVERMQVGKADLQGGSHVTLYVNYAVMGEFQEKESGIFDFFEALPGKVLNGSGFCFAHLEELCALPGENPALHVPFTISDVDEERDLTAFYANDLQKDVMENWRRVCPAMLHCSDPELQKDFRFLTGVENLGFMSTKYFTETPSIRYLNPYDSPYDAYINYMNVWSDFVGRMKIGGWVDEDGKPVEKDILSDFVPDSVRKAVDAAAYAASDVVDSAADALAGAMDSVGKAVKGMFSKMKKNRKAKVEESDAGAAQDKAGAVKDFVAETAEKAGQAAKKTVRKVKDLGQKALDPDVDKIAEKAANAMDSAEKAVRRVVRKGAEAVLKAVEDPQEEKPRQKTAAKRPGTRKKAAVAVSDVKAASQEFDNPAKDSVPASAAKKRAARGKAVEKAASPKSAKTDSKPASSAKTVKKSASKTSATSVASESKTGQSRKKAE</sequence>
<keyword evidence="2" id="KW-0119">Carbohydrate metabolism</keyword>
<feature type="compositionally biased region" description="Basic residues" evidence="3">
    <location>
        <begin position="559"/>
        <end position="572"/>
    </location>
</feature>
<dbReference type="GO" id="GO:0003824">
    <property type="term" value="F:catalytic activity"/>
    <property type="evidence" value="ECO:0007669"/>
    <property type="project" value="InterPro"/>
</dbReference>
<organism evidence="5 6">
    <name type="scientific">Candidatus Pullibacteroides excrementavium</name>
    <dbReference type="NCBI Taxonomy" id="2840905"/>
    <lineage>
        <taxon>Bacteria</taxon>
        <taxon>Pseudomonadati</taxon>
        <taxon>Bacteroidota</taxon>
        <taxon>Bacteroidia</taxon>
        <taxon>Bacteroidales</taxon>
        <taxon>Candidatus Pullibacteroides</taxon>
    </lineage>
</organism>
<reference evidence="5" key="2">
    <citation type="journal article" date="2021" name="PeerJ">
        <title>Extensive microbial diversity within the chicken gut microbiome revealed by metagenomics and culture.</title>
        <authorList>
            <person name="Gilroy R."/>
            <person name="Ravi A."/>
            <person name="Getino M."/>
            <person name="Pursley I."/>
            <person name="Horton D.L."/>
            <person name="Alikhan N.F."/>
            <person name="Baker D."/>
            <person name="Gharbi K."/>
            <person name="Hall N."/>
            <person name="Watson M."/>
            <person name="Adriaenssens E.M."/>
            <person name="Foster-Nyarko E."/>
            <person name="Jarju S."/>
            <person name="Secka A."/>
            <person name="Antonio M."/>
            <person name="Oren A."/>
            <person name="Chaudhuri R.R."/>
            <person name="La Ragione R."/>
            <person name="Hildebrand F."/>
            <person name="Pallen M.J."/>
        </authorList>
    </citation>
    <scope>NUCLEOTIDE SEQUENCE</scope>
    <source>
        <strain evidence="5">2889</strain>
    </source>
</reference>
<dbReference type="EMBL" id="JADIMZ010000019">
    <property type="protein sequence ID" value="MBO8431935.1"/>
    <property type="molecule type" value="Genomic_DNA"/>
</dbReference>
<dbReference type="InterPro" id="IPR004300">
    <property type="entry name" value="Glyco_hydro_57_N"/>
</dbReference>
<feature type="region of interest" description="Disordered" evidence="3">
    <location>
        <begin position="547"/>
        <end position="657"/>
    </location>
</feature>
<evidence type="ECO:0000256" key="2">
    <source>
        <dbReference type="ARBA" id="ARBA00023277"/>
    </source>
</evidence>
<evidence type="ECO:0000313" key="6">
    <source>
        <dbReference type="Proteomes" id="UP000823612"/>
    </source>
</evidence>
<protein>
    <recommendedName>
        <fullName evidence="4">Glycoside hydrolase family 57 N-terminal domain-containing protein</fullName>
    </recommendedName>
</protein>
<dbReference type="AlphaFoldDB" id="A0A9D9DTQ4"/>
<feature type="compositionally biased region" description="Basic and acidic residues" evidence="3">
    <location>
        <begin position="548"/>
        <end position="558"/>
    </location>
</feature>
<comment type="similarity">
    <text evidence="1">Belongs to the glycosyl hydrolase 57 family.</text>
</comment>
<feature type="compositionally biased region" description="Low complexity" evidence="3">
    <location>
        <begin position="573"/>
        <end position="583"/>
    </location>
</feature>
<proteinExistence type="inferred from homology"/>
<dbReference type="PANTHER" id="PTHR36306">
    <property type="entry name" value="ALPHA-AMYLASE-RELATED-RELATED"/>
    <property type="match status" value="1"/>
</dbReference>
<accession>A0A9D9DTQ4</accession>
<dbReference type="SUPFAM" id="SSF88713">
    <property type="entry name" value="Glycoside hydrolase/deacetylase"/>
    <property type="match status" value="1"/>
</dbReference>
<dbReference type="Gene3D" id="3.20.110.20">
    <property type="match status" value="1"/>
</dbReference>
<dbReference type="PANTHER" id="PTHR36306:SF1">
    <property type="entry name" value="ALPHA-AMYLASE-RELATED"/>
    <property type="match status" value="1"/>
</dbReference>
<feature type="compositionally biased region" description="Low complexity" evidence="3">
    <location>
        <begin position="636"/>
        <end position="649"/>
    </location>
</feature>
<dbReference type="InterPro" id="IPR011330">
    <property type="entry name" value="Glyco_hydro/deAcase_b/a-brl"/>
</dbReference>
<evidence type="ECO:0000256" key="3">
    <source>
        <dbReference type="SAM" id="MobiDB-lite"/>
    </source>
</evidence>
<evidence type="ECO:0000256" key="1">
    <source>
        <dbReference type="ARBA" id="ARBA00006821"/>
    </source>
</evidence>
<evidence type="ECO:0000259" key="4">
    <source>
        <dbReference type="Pfam" id="PF03065"/>
    </source>
</evidence>
<dbReference type="InterPro" id="IPR052046">
    <property type="entry name" value="GH57_Enzymes"/>
</dbReference>
<comment type="caution">
    <text evidence="5">The sequence shown here is derived from an EMBL/GenBank/DDBJ whole genome shotgun (WGS) entry which is preliminary data.</text>
</comment>
<feature type="domain" description="Glycoside hydrolase family 57 N-terminal" evidence="4">
    <location>
        <begin position="6"/>
        <end position="270"/>
    </location>
</feature>
<dbReference type="Proteomes" id="UP000823612">
    <property type="component" value="Unassembled WGS sequence"/>
</dbReference>